<dbReference type="InterPro" id="IPR033659">
    <property type="entry name" value="Ferrochelatase_N"/>
</dbReference>
<dbReference type="Pfam" id="PF00762">
    <property type="entry name" value="Ferrochelatase"/>
    <property type="match status" value="2"/>
</dbReference>
<gene>
    <name evidence="12" type="ORF">CXB51_004757</name>
</gene>
<dbReference type="AlphaFoldDB" id="A0A8J5ZGY9"/>
<organism evidence="12 13">
    <name type="scientific">Gossypium anomalum</name>
    <dbReference type="NCBI Taxonomy" id="47600"/>
    <lineage>
        <taxon>Eukaryota</taxon>
        <taxon>Viridiplantae</taxon>
        <taxon>Streptophyta</taxon>
        <taxon>Embryophyta</taxon>
        <taxon>Tracheophyta</taxon>
        <taxon>Spermatophyta</taxon>
        <taxon>Magnoliopsida</taxon>
        <taxon>eudicotyledons</taxon>
        <taxon>Gunneridae</taxon>
        <taxon>Pentapetalae</taxon>
        <taxon>rosids</taxon>
        <taxon>malvids</taxon>
        <taxon>Malvales</taxon>
        <taxon>Malvaceae</taxon>
        <taxon>Malvoideae</taxon>
        <taxon>Gossypium</taxon>
    </lineage>
</organism>
<dbReference type="OrthoDB" id="1323at2759"/>
<dbReference type="InterPro" id="IPR033644">
    <property type="entry name" value="Ferrochelatase_C"/>
</dbReference>
<dbReference type="HAMAP" id="MF_00323">
    <property type="entry name" value="Ferrochelatase"/>
    <property type="match status" value="1"/>
</dbReference>
<dbReference type="FunFam" id="3.40.50.1400:FF:000006">
    <property type="entry name" value="Ferrochelatase"/>
    <property type="match status" value="1"/>
</dbReference>
<evidence type="ECO:0000256" key="1">
    <source>
        <dbReference type="ARBA" id="ARBA00004258"/>
    </source>
</evidence>
<keyword evidence="7" id="KW-0627">Porphyrin biosynthesis</keyword>
<dbReference type="InterPro" id="IPR001015">
    <property type="entry name" value="Ferrochelatase"/>
</dbReference>
<accession>A0A8J5ZGY9</accession>
<evidence type="ECO:0000256" key="6">
    <source>
        <dbReference type="ARBA" id="ARBA00023239"/>
    </source>
</evidence>
<dbReference type="PANTHER" id="PTHR11108">
    <property type="entry name" value="FERROCHELATASE"/>
    <property type="match status" value="1"/>
</dbReference>
<keyword evidence="6" id="KW-0456">Lyase</keyword>
<name>A0A8J5ZGY9_9ROSI</name>
<reference evidence="12 13" key="1">
    <citation type="journal article" date="2021" name="bioRxiv">
        <title>The Gossypium anomalum genome as a resource for cotton improvement and evolutionary analysis of hybrid incompatibility.</title>
        <authorList>
            <person name="Grover C.E."/>
            <person name="Yuan D."/>
            <person name="Arick M.A."/>
            <person name="Miller E.R."/>
            <person name="Hu G."/>
            <person name="Peterson D.G."/>
            <person name="Wendel J.F."/>
            <person name="Udall J.A."/>
        </authorList>
    </citation>
    <scope>NUCLEOTIDE SEQUENCE [LARGE SCALE GENOMIC DNA]</scope>
    <source>
        <strain evidence="12">JFW-Udall</strain>
        <tissue evidence="12">Leaf</tissue>
    </source>
</reference>
<dbReference type="Gene3D" id="3.40.50.1400">
    <property type="match status" value="2"/>
</dbReference>
<comment type="pathway">
    <text evidence="2">Porphyrin-containing compound metabolism; protoheme biosynthesis; protoheme from protoporphyrin-IX: step 1/1.</text>
</comment>
<dbReference type="CDD" id="cd00419">
    <property type="entry name" value="Ferrochelatase_C"/>
    <property type="match status" value="1"/>
</dbReference>
<comment type="caution">
    <text evidence="12">The sequence shown here is derived from an EMBL/GenBank/DDBJ whole genome shotgun (WGS) entry which is preliminary data.</text>
</comment>
<dbReference type="GO" id="GO:0004325">
    <property type="term" value="F:ferrochelatase activity"/>
    <property type="evidence" value="ECO:0007669"/>
    <property type="project" value="UniProtKB-EC"/>
</dbReference>
<dbReference type="SUPFAM" id="SSF53800">
    <property type="entry name" value="Chelatase"/>
    <property type="match status" value="2"/>
</dbReference>
<dbReference type="EMBL" id="JAHUZN010000002">
    <property type="protein sequence ID" value="KAG8501660.1"/>
    <property type="molecule type" value="Genomic_DNA"/>
</dbReference>
<keyword evidence="5" id="KW-0350">Heme biosynthesis</keyword>
<evidence type="ECO:0000256" key="9">
    <source>
        <dbReference type="ARBA" id="ARBA00049380"/>
    </source>
</evidence>
<evidence type="ECO:0000256" key="4">
    <source>
        <dbReference type="ARBA" id="ARBA00023004"/>
    </source>
</evidence>
<evidence type="ECO:0000256" key="5">
    <source>
        <dbReference type="ARBA" id="ARBA00023133"/>
    </source>
</evidence>
<keyword evidence="4" id="KW-0408">Iron</keyword>
<dbReference type="GO" id="GO:0005739">
    <property type="term" value="C:mitochondrion"/>
    <property type="evidence" value="ECO:0007669"/>
    <property type="project" value="TreeGrafter"/>
</dbReference>
<evidence type="ECO:0000313" key="13">
    <source>
        <dbReference type="Proteomes" id="UP000701853"/>
    </source>
</evidence>
<evidence type="ECO:0000256" key="10">
    <source>
        <dbReference type="RuleBase" id="RU004185"/>
    </source>
</evidence>
<dbReference type="GO" id="GO:0031969">
    <property type="term" value="C:chloroplast membrane"/>
    <property type="evidence" value="ECO:0007669"/>
    <property type="project" value="UniProtKB-SubCell"/>
</dbReference>
<dbReference type="SUPFAM" id="SSF103511">
    <property type="entry name" value="Chlorophyll a-b binding protein"/>
    <property type="match status" value="1"/>
</dbReference>
<protein>
    <recommendedName>
        <fullName evidence="8">protoporphyrin ferrochelatase</fullName>
        <ecNumber evidence="8">4.98.1.1</ecNumber>
    </recommendedName>
</protein>
<evidence type="ECO:0000256" key="3">
    <source>
        <dbReference type="ARBA" id="ARBA00007718"/>
    </source>
</evidence>
<dbReference type="UniPathway" id="UPA00252"/>
<dbReference type="EC" id="4.98.1.1" evidence="8"/>
<comment type="catalytic activity">
    <reaction evidence="9">
        <text>heme b + 2 H(+) = protoporphyrin IX + Fe(2+)</text>
        <dbReference type="Rhea" id="RHEA:22584"/>
        <dbReference type="ChEBI" id="CHEBI:15378"/>
        <dbReference type="ChEBI" id="CHEBI:29033"/>
        <dbReference type="ChEBI" id="CHEBI:57306"/>
        <dbReference type="ChEBI" id="CHEBI:60344"/>
        <dbReference type="EC" id="4.98.1.1"/>
    </reaction>
</comment>
<comment type="subcellular location">
    <subcellularLocation>
        <location evidence="1">Plastid</location>
        <location evidence="1">Chloroplast membrane</location>
        <topology evidence="1">Peripheral membrane protein</topology>
    </subcellularLocation>
</comment>
<keyword evidence="13" id="KW-1185">Reference proteome</keyword>
<dbReference type="PANTHER" id="PTHR11108:SF1">
    <property type="entry name" value="FERROCHELATASE, MITOCHONDRIAL"/>
    <property type="match status" value="1"/>
</dbReference>
<evidence type="ECO:0000256" key="11">
    <source>
        <dbReference type="SAM" id="MobiDB-lite"/>
    </source>
</evidence>
<evidence type="ECO:0000256" key="8">
    <source>
        <dbReference type="ARBA" id="ARBA00034332"/>
    </source>
</evidence>
<proteinExistence type="inferred from homology"/>
<sequence length="594" mass="66777">MRSGRIQSSASCSASSSSTFPHPPCLSSASRHCKFPCLLSPRALSLSQRVSRNCLVPETTQFSFSKQSSTNKKRLFPVNVGALVTSNTEAISTGPLVAEEKIGVLLLNLGGPETLDDVQPFLFNLFADPDIIRLPRLFRFLQKPLAQLYLFLEHLRARKAMLRLVVAEELRKSLWAKDVPAKVYVGMRYWHPFTEEAIEQIKKDGITKLVVLPLYPQFSISTSGSSLRLLESIFRDDEYLVNMQHTVIPSWYQREGYIKSMANLIEKELQKFDRPEKTDQENKVDHIFCICSQPKKAATVVKRNLRPGESETLMTIRLGYYSAPLDLSSNSPHSLSLPELRSELLVITWEISLVVCGEEGLAIVLLQDAIFLRFCTWVPLAYVEEAGDPYKAEMEECVDLIIEELEKRKITNAYTLAYQSRVGPVEWLKPYTDDTIVDLGRKGVKGLLAVPISFVSEHIETLEEIDVEYKELALESGIQNWGRVPALGCEPMFISDLADAVIESLPYVGAMAVSNLEARQSLVPLGSVEELLATYDSQRRELPAPVTVWEWGWTKSAETWNGRAAMLAVLVLLLLEVTTGEGFLHQWGILPLFH</sequence>
<evidence type="ECO:0000256" key="7">
    <source>
        <dbReference type="ARBA" id="ARBA00023244"/>
    </source>
</evidence>
<dbReference type="NCBIfam" id="TIGR00109">
    <property type="entry name" value="hemH"/>
    <property type="match status" value="2"/>
</dbReference>
<dbReference type="CDD" id="cd03411">
    <property type="entry name" value="Ferrochelatase_N"/>
    <property type="match status" value="1"/>
</dbReference>
<evidence type="ECO:0000313" key="12">
    <source>
        <dbReference type="EMBL" id="KAG8501660.1"/>
    </source>
</evidence>
<feature type="compositionally biased region" description="Low complexity" evidence="11">
    <location>
        <begin position="8"/>
        <end position="18"/>
    </location>
</feature>
<evidence type="ECO:0000256" key="2">
    <source>
        <dbReference type="ARBA" id="ARBA00004943"/>
    </source>
</evidence>
<dbReference type="Proteomes" id="UP000701853">
    <property type="component" value="Chromosome 2"/>
</dbReference>
<comment type="similarity">
    <text evidence="3 10">Belongs to the ferrochelatase family.</text>
</comment>
<feature type="region of interest" description="Disordered" evidence="11">
    <location>
        <begin position="1"/>
        <end position="20"/>
    </location>
</feature>
<dbReference type="GO" id="GO:0006783">
    <property type="term" value="P:heme biosynthetic process"/>
    <property type="evidence" value="ECO:0007669"/>
    <property type="project" value="UniProtKB-KW"/>
</dbReference>